<dbReference type="AlphaFoldDB" id="A0A9N8EZ24"/>
<gene>
    <name evidence="2" type="ORF">SEMRO_2363_G324920.1</name>
</gene>
<accession>A0A9N8EZ24</accession>
<keyword evidence="3" id="KW-1185">Reference proteome</keyword>
<name>A0A9N8EZ24_9STRA</name>
<evidence type="ECO:0000313" key="2">
    <source>
        <dbReference type="EMBL" id="CAB9528960.1"/>
    </source>
</evidence>
<protein>
    <submittedName>
        <fullName evidence="2">Uncharacterized protein</fullName>
    </submittedName>
</protein>
<reference evidence="2" key="1">
    <citation type="submission" date="2020-06" db="EMBL/GenBank/DDBJ databases">
        <authorList>
            <consortium name="Plant Systems Biology data submission"/>
        </authorList>
    </citation>
    <scope>NUCLEOTIDE SEQUENCE</scope>
    <source>
        <strain evidence="2">D6</strain>
    </source>
</reference>
<comment type="caution">
    <text evidence="2">The sequence shown here is derived from an EMBL/GenBank/DDBJ whole genome shotgun (WGS) entry which is preliminary data.</text>
</comment>
<evidence type="ECO:0000313" key="3">
    <source>
        <dbReference type="Proteomes" id="UP001153069"/>
    </source>
</evidence>
<proteinExistence type="predicted"/>
<dbReference type="Proteomes" id="UP001153069">
    <property type="component" value="Unassembled WGS sequence"/>
</dbReference>
<feature type="region of interest" description="Disordered" evidence="1">
    <location>
        <begin position="1"/>
        <end position="36"/>
    </location>
</feature>
<organism evidence="2 3">
    <name type="scientific">Seminavis robusta</name>
    <dbReference type="NCBI Taxonomy" id="568900"/>
    <lineage>
        <taxon>Eukaryota</taxon>
        <taxon>Sar</taxon>
        <taxon>Stramenopiles</taxon>
        <taxon>Ochrophyta</taxon>
        <taxon>Bacillariophyta</taxon>
        <taxon>Bacillariophyceae</taxon>
        <taxon>Bacillariophycidae</taxon>
        <taxon>Naviculales</taxon>
        <taxon>Naviculaceae</taxon>
        <taxon>Seminavis</taxon>
    </lineage>
</organism>
<sequence>MAKTPKGKPKTATKGQSGGVASKKKKKKAPLNKCKPDVEESEWELAAFTKKAVAFNKAERDMSAVLQETYGEQVPSIGQYETFCTAAQFVSNGTTSGSFTRIGRPAKK</sequence>
<evidence type="ECO:0000256" key="1">
    <source>
        <dbReference type="SAM" id="MobiDB-lite"/>
    </source>
</evidence>
<feature type="compositionally biased region" description="Basic residues" evidence="1">
    <location>
        <begin position="1"/>
        <end position="11"/>
    </location>
</feature>
<dbReference type="EMBL" id="CAICTM010002361">
    <property type="protein sequence ID" value="CAB9528960.1"/>
    <property type="molecule type" value="Genomic_DNA"/>
</dbReference>